<dbReference type="Gene3D" id="2.60.40.740">
    <property type="match status" value="2"/>
</dbReference>
<organism evidence="2 3">
    <name type="scientific">Pedobacter chitinilyticus</name>
    <dbReference type="NCBI Taxonomy" id="2233776"/>
    <lineage>
        <taxon>Bacteria</taxon>
        <taxon>Pseudomonadati</taxon>
        <taxon>Bacteroidota</taxon>
        <taxon>Sphingobacteriia</taxon>
        <taxon>Sphingobacteriales</taxon>
        <taxon>Sphingobacteriaceae</taxon>
        <taxon>Pedobacter</taxon>
    </lineage>
</organism>
<proteinExistence type="predicted"/>
<evidence type="ECO:0000313" key="3">
    <source>
        <dbReference type="Proteomes" id="UP000284120"/>
    </source>
</evidence>
<feature type="domain" description="Ig-like" evidence="1">
    <location>
        <begin position="977"/>
        <end position="1051"/>
    </location>
</feature>
<dbReference type="EMBL" id="SAYW01000005">
    <property type="protein sequence ID" value="RWU05605.1"/>
    <property type="molecule type" value="Genomic_DNA"/>
</dbReference>
<dbReference type="InterPro" id="IPR013783">
    <property type="entry name" value="Ig-like_fold"/>
</dbReference>
<gene>
    <name evidence="2" type="ORF">DPV69_15795</name>
</gene>
<accession>A0A443YPF2</accession>
<dbReference type="OrthoDB" id="1488276at2"/>
<dbReference type="Pfam" id="PF05345">
    <property type="entry name" value="He_PIG"/>
    <property type="match status" value="1"/>
</dbReference>
<feature type="domain" description="Ig-like" evidence="1">
    <location>
        <begin position="673"/>
        <end position="747"/>
    </location>
</feature>
<feature type="domain" description="Ig-like" evidence="1">
    <location>
        <begin position="580"/>
        <end position="671"/>
    </location>
</feature>
<dbReference type="SMART" id="SM00089">
    <property type="entry name" value="PKD"/>
    <property type="match status" value="7"/>
</dbReference>
<dbReference type="InterPro" id="IPR007110">
    <property type="entry name" value="Ig-like_dom"/>
</dbReference>
<dbReference type="NCBIfam" id="TIGR04183">
    <property type="entry name" value="Por_Secre_tail"/>
    <property type="match status" value="1"/>
</dbReference>
<dbReference type="Proteomes" id="UP000284120">
    <property type="component" value="Unassembled WGS sequence"/>
</dbReference>
<dbReference type="InterPro" id="IPR026444">
    <property type="entry name" value="Secre_tail"/>
</dbReference>
<comment type="caution">
    <text evidence="2">The sequence shown here is derived from an EMBL/GenBank/DDBJ whole genome shotgun (WGS) entry which is preliminary data.</text>
</comment>
<dbReference type="Pfam" id="PF18962">
    <property type="entry name" value="Por_Secre_tail"/>
    <property type="match status" value="1"/>
</dbReference>
<protein>
    <submittedName>
        <fullName evidence="2">T9SS type A sorting domain-containing protein</fullName>
    </submittedName>
</protein>
<evidence type="ECO:0000259" key="1">
    <source>
        <dbReference type="PROSITE" id="PS50835"/>
    </source>
</evidence>
<feature type="domain" description="Ig-like" evidence="1">
    <location>
        <begin position="749"/>
        <end position="823"/>
    </location>
</feature>
<dbReference type="Pfam" id="PF13573">
    <property type="entry name" value="SprB"/>
    <property type="match status" value="10"/>
</dbReference>
<evidence type="ECO:0000313" key="2">
    <source>
        <dbReference type="EMBL" id="RWU05605.1"/>
    </source>
</evidence>
<dbReference type="Gene3D" id="2.60.40.10">
    <property type="entry name" value="Immunoglobulins"/>
    <property type="match status" value="1"/>
</dbReference>
<dbReference type="Gene3D" id="2.40.10.10">
    <property type="entry name" value="Trypsin-like serine proteases"/>
    <property type="match status" value="8"/>
</dbReference>
<reference evidence="2 3" key="1">
    <citation type="submission" date="2018-06" db="EMBL/GenBank/DDBJ databases">
        <title>Pedobacter endophyticus sp. nov., an endophytic bacterium isolated from a leaf of Triticum aestivum.</title>
        <authorList>
            <person name="Zhang L."/>
        </authorList>
    </citation>
    <scope>NUCLEOTIDE SEQUENCE [LARGE SCALE GENOMIC DNA]</scope>
    <source>
        <strain evidence="2 3">CM134L-2</strain>
    </source>
</reference>
<dbReference type="PROSITE" id="PS50835">
    <property type="entry name" value="IG_LIKE"/>
    <property type="match status" value="4"/>
</dbReference>
<name>A0A443YPF2_9SPHI</name>
<sequence>MIYFNNSFQKKIWTVLIICCAFIGIGMSKLRAQTLAAGDIAFIGYDFGTVDGFSFIALKKLPAGETIYFSEQGWTATGWAGSTEVHLQWIIPTDVPIGTIITIRETAADVFTVSGTSGVTIALNSNFNLLGGDQILAYQSTSGVKPANPIFIAAVHGDYNSTNYDPITTWNASNNSGTAESIVPEGLTNGVNCVSLFPDPGPEVANSKYTGTLTGSASALRAAINNPANWVHDGTASLGILPANYATPNVTTDAAKPTLSTTAATGTGAVKAILGGNVTADGGATVNERGIVWALGQNPTTSDNKVTIGSGTGVFSAVVSSLPAGTTINFRAYAINSAGTAYGTNLSFTTTAALAATASFTTVSCNGGSNGTATVVATGGKIPYTYSWAPSGGTNATATGLPVGIYTCTITDNEGTFITRSVTITQPTAMSAVTSKTNVSCNGGANGTATIVPSGGVGPYTYLWSPSGGTNATATGLSVGNYTVTVTDANSCTMIRGYTITQPTAMSITTSRTDLACNGGSNGIASVNVTGGTGPYTYLWSPSGGTASTATGLSAGTYTVTITDANSCQATRNFTINQPPALVVTSSSQTNIACNGGTNGSATVAVSGGVPGYTYSWSPSGGTAATATGLAAGTYTCTVTDANACSKQAGTYTCTVTDANACSKQQTFTITQPTALTATTSFTTVSCNGGSNGTASVVASGGTGPYTYSWSPTGGTAATATGLGVGVYTCTITDANACSITRSVTITQPTAMAITTSRTDISCNGGSNGIASVNVTGGTGPYTYSWSPSGGTAATATGLAAGTYTCTVTDANACSKQQTFTITQPTALTATTSFTTVSCNGGSNGTASVVASGGTGPYTYSWSPTGGTAATATGLGVGVYTCTITDANACSITRTITITQPTAITASTSQTNVACNGGSTGIATVVPAGGVGPYSYSWSPSGGTAASATGLAAGTYTCTITDANACFITRTVTITQPSAITATTSQTNVACNGGSNGSASVVVSGGVGPYSYSWSPSGGTAATATGLAAGTYTCTITSANACSITRTITITQPTAITASTSQTNVACNGGSNGSASVIASGGTGSLTYSWSPSGGTAATATGLGVGTYTVTITDANACSITRSVTITQPTAIQSTYSGAGVINKGTAFSYTFSATGGASGYAYSSMGTVPTGLTLSAAGVLSGTPTAAGDYSFMVWITDGNACSKSVNVSIKVEEPLPVELVNFAAKAVQSGVEVTWTTTSESNSSHFELLHATEKGEFKPLTKIDALGDSKIGKLYTFLHKNAVSGQNYYQLLQFDKNGAMKDYGVKQVNFSQVKDEVLLFPNPASHSITVKFPANIYSQLQVVDMLGKVVMSNKITAKEQEHKLNLALLPAGVYTVVLSSGDSKTVHKFIKQ</sequence>
<dbReference type="InterPro" id="IPR043504">
    <property type="entry name" value="Peptidase_S1_PA_chymotrypsin"/>
</dbReference>
<dbReference type="InterPro" id="IPR022409">
    <property type="entry name" value="PKD/Chitinase_dom"/>
</dbReference>
<dbReference type="InterPro" id="IPR025667">
    <property type="entry name" value="SprB_repeat"/>
</dbReference>
<keyword evidence="3" id="KW-1185">Reference proteome</keyword>